<evidence type="ECO:0000256" key="1">
    <source>
        <dbReference type="ARBA" id="ARBA00013860"/>
    </source>
</evidence>
<dbReference type="PANTHER" id="PTHR34701:SF1">
    <property type="entry name" value="TRANSCRIPTIONAL REGULATOR MRAZ"/>
    <property type="match status" value="1"/>
</dbReference>
<dbReference type="GO" id="GO:0009295">
    <property type="term" value="C:nucleoid"/>
    <property type="evidence" value="ECO:0007669"/>
    <property type="project" value="UniProtKB-SubCell"/>
</dbReference>
<evidence type="ECO:0000313" key="9">
    <source>
        <dbReference type="EMBL" id="SJZ99317.1"/>
    </source>
</evidence>
<dbReference type="PROSITE" id="PS51740">
    <property type="entry name" value="SPOVT_ABRB"/>
    <property type="match status" value="2"/>
</dbReference>
<organism evidence="9 10">
    <name type="scientific">Trichlorobacter thiogenes</name>
    <dbReference type="NCBI Taxonomy" id="115783"/>
    <lineage>
        <taxon>Bacteria</taxon>
        <taxon>Pseudomonadati</taxon>
        <taxon>Thermodesulfobacteriota</taxon>
        <taxon>Desulfuromonadia</taxon>
        <taxon>Geobacterales</taxon>
        <taxon>Geobacteraceae</taxon>
        <taxon>Trichlorobacter</taxon>
    </lineage>
</organism>
<dbReference type="OrthoDB" id="9807753at2"/>
<dbReference type="InterPro" id="IPR035642">
    <property type="entry name" value="MraZ_N"/>
</dbReference>
<name>A0A1T4Q6X5_9BACT</name>
<comment type="subunit">
    <text evidence="7">Forms oligomers.</text>
</comment>
<dbReference type="RefSeq" id="WP_078790530.1">
    <property type="nucleotide sequence ID" value="NZ_FUWR01000012.1"/>
</dbReference>
<accession>A0A1T4Q6X5</accession>
<evidence type="ECO:0000256" key="5">
    <source>
        <dbReference type="ARBA" id="ARBA00023125"/>
    </source>
</evidence>
<proteinExistence type="inferred from homology"/>
<dbReference type="GO" id="GO:0005737">
    <property type="term" value="C:cytoplasm"/>
    <property type="evidence" value="ECO:0007669"/>
    <property type="project" value="UniProtKB-UniRule"/>
</dbReference>
<keyword evidence="4 7" id="KW-0805">Transcription regulation</keyword>
<dbReference type="GO" id="GO:0003700">
    <property type="term" value="F:DNA-binding transcription factor activity"/>
    <property type="evidence" value="ECO:0007669"/>
    <property type="project" value="UniProtKB-UniRule"/>
</dbReference>
<sequence length="159" mass="17729">MFGGESLTTIDAKGRTSIPVRFRELLIAEFGDERFVITKASPVAFEDGSYGRGLSVYPYSEWQELEKKINANEGEQPLAQLNSLKRLILGPAQECSTDKLGRVLIPPALRLHAALDRDLYFVGMGKRFDIWAKEIYTRVNAQDEHNFPQDSAALAALGI</sequence>
<dbReference type="InterPro" id="IPR037914">
    <property type="entry name" value="SpoVT-AbrB_sf"/>
</dbReference>
<keyword evidence="3" id="KW-0677">Repeat</keyword>
<dbReference type="InterPro" id="IPR038619">
    <property type="entry name" value="MraZ_sf"/>
</dbReference>
<dbReference type="Gene3D" id="3.40.1550.20">
    <property type="entry name" value="Transcriptional regulator MraZ domain"/>
    <property type="match status" value="1"/>
</dbReference>
<dbReference type="EMBL" id="FUWR01000012">
    <property type="protein sequence ID" value="SJZ99317.1"/>
    <property type="molecule type" value="Genomic_DNA"/>
</dbReference>
<dbReference type="GO" id="GO:0000976">
    <property type="term" value="F:transcription cis-regulatory region binding"/>
    <property type="evidence" value="ECO:0007669"/>
    <property type="project" value="TreeGrafter"/>
</dbReference>
<dbReference type="GO" id="GO:2000143">
    <property type="term" value="P:negative regulation of DNA-templated transcription initiation"/>
    <property type="evidence" value="ECO:0007669"/>
    <property type="project" value="TreeGrafter"/>
</dbReference>
<dbReference type="InterPro" id="IPR007159">
    <property type="entry name" value="SpoVT-AbrB_dom"/>
</dbReference>
<dbReference type="PANTHER" id="PTHR34701">
    <property type="entry name" value="TRANSCRIPTIONAL REGULATOR MRAZ"/>
    <property type="match status" value="1"/>
</dbReference>
<evidence type="ECO:0000313" key="10">
    <source>
        <dbReference type="Proteomes" id="UP000190102"/>
    </source>
</evidence>
<evidence type="ECO:0000259" key="8">
    <source>
        <dbReference type="PROSITE" id="PS51740"/>
    </source>
</evidence>
<comment type="similarity">
    <text evidence="7">Belongs to the MraZ family.</text>
</comment>
<dbReference type="InterPro" id="IPR003444">
    <property type="entry name" value="MraZ"/>
</dbReference>
<dbReference type="CDD" id="cd16320">
    <property type="entry name" value="MraZ_N"/>
    <property type="match status" value="1"/>
</dbReference>
<reference evidence="10" key="1">
    <citation type="submission" date="2017-02" db="EMBL/GenBank/DDBJ databases">
        <authorList>
            <person name="Varghese N."/>
            <person name="Submissions S."/>
        </authorList>
    </citation>
    <scope>NUCLEOTIDE SEQUENCE [LARGE SCALE GENOMIC DNA]</scope>
    <source>
        <strain evidence="10">ATCC BAA-34</strain>
    </source>
</reference>
<keyword evidence="5 7" id="KW-0238">DNA-binding</keyword>
<gene>
    <name evidence="7" type="primary">mraZ</name>
    <name evidence="9" type="ORF">SAMN02745119_02257</name>
</gene>
<dbReference type="AlphaFoldDB" id="A0A1T4Q6X5"/>
<feature type="domain" description="SpoVT-AbrB" evidence="8">
    <location>
        <begin position="92"/>
        <end position="135"/>
    </location>
</feature>
<dbReference type="NCBIfam" id="NF001482">
    <property type="entry name" value="PRK00326.3-4"/>
    <property type="match status" value="1"/>
</dbReference>
<keyword evidence="10" id="KW-1185">Reference proteome</keyword>
<dbReference type="Pfam" id="PF02381">
    <property type="entry name" value="MraZ"/>
    <property type="match status" value="2"/>
</dbReference>
<dbReference type="InterPro" id="IPR035644">
    <property type="entry name" value="MraZ_C"/>
</dbReference>
<feature type="domain" description="SpoVT-AbrB" evidence="8">
    <location>
        <begin position="5"/>
        <end position="52"/>
    </location>
</feature>
<dbReference type="HAMAP" id="MF_01008">
    <property type="entry name" value="MraZ"/>
    <property type="match status" value="1"/>
</dbReference>
<dbReference type="STRING" id="115783.SAMN02745119_02257"/>
<evidence type="ECO:0000256" key="6">
    <source>
        <dbReference type="ARBA" id="ARBA00023163"/>
    </source>
</evidence>
<keyword evidence="6 7" id="KW-0804">Transcription</keyword>
<dbReference type="CDD" id="cd16321">
    <property type="entry name" value="MraZ_C"/>
    <property type="match status" value="1"/>
</dbReference>
<evidence type="ECO:0000256" key="7">
    <source>
        <dbReference type="HAMAP-Rule" id="MF_01008"/>
    </source>
</evidence>
<evidence type="ECO:0000256" key="3">
    <source>
        <dbReference type="ARBA" id="ARBA00022737"/>
    </source>
</evidence>
<protein>
    <recommendedName>
        <fullName evidence="1 7">Transcriptional regulator MraZ</fullName>
    </recommendedName>
</protein>
<dbReference type="InterPro" id="IPR020603">
    <property type="entry name" value="MraZ_dom"/>
</dbReference>
<keyword evidence="2 7" id="KW-0963">Cytoplasm</keyword>
<comment type="subcellular location">
    <subcellularLocation>
        <location evidence="7">Cytoplasm</location>
        <location evidence="7">Nucleoid</location>
    </subcellularLocation>
</comment>
<evidence type="ECO:0000256" key="4">
    <source>
        <dbReference type="ARBA" id="ARBA00023015"/>
    </source>
</evidence>
<dbReference type="SUPFAM" id="SSF89447">
    <property type="entry name" value="AbrB/MazE/MraZ-like"/>
    <property type="match status" value="1"/>
</dbReference>
<dbReference type="Proteomes" id="UP000190102">
    <property type="component" value="Unassembled WGS sequence"/>
</dbReference>
<evidence type="ECO:0000256" key="2">
    <source>
        <dbReference type="ARBA" id="ARBA00022490"/>
    </source>
</evidence>